<keyword evidence="3" id="KW-1185">Reference proteome</keyword>
<comment type="caution">
    <text evidence="2">The sequence shown here is derived from an EMBL/GenBank/DDBJ whole genome shotgun (WGS) entry which is preliminary data.</text>
</comment>
<dbReference type="RefSeq" id="WP_256790824.1">
    <property type="nucleotide sequence ID" value="NZ_JANIID010000015.1"/>
</dbReference>
<dbReference type="NCBIfam" id="TIGR02243">
    <property type="entry name" value="putative baseplate assembly protein"/>
    <property type="match status" value="1"/>
</dbReference>
<dbReference type="EMBL" id="JANIID010000015">
    <property type="protein sequence ID" value="MCQ8771582.1"/>
    <property type="molecule type" value="Genomic_DNA"/>
</dbReference>
<dbReference type="InterPro" id="IPR011749">
    <property type="entry name" value="CHP02243"/>
</dbReference>
<reference evidence="2" key="1">
    <citation type="submission" date="2022-06" db="EMBL/GenBank/DDBJ databases">
        <title>WGS of actinobacteria.</title>
        <authorList>
            <person name="Thawai C."/>
        </authorList>
    </citation>
    <scope>NUCLEOTIDE SEQUENCE</scope>
    <source>
        <strain evidence="2">AA8</strain>
    </source>
</reference>
<sequence>MNPPGLPVCEDERRRASVRRAGLAGIDSVTVDPDQRGLTVTLFGTVPPGIDRHSFRIEGGRRVTGIRVVGATVHGCADQDPATDVHLALDQRGDTSTYRLLALGDAFDPRYAAHEFGFRQHCPTGLDCRPAGPPPPPPTRPAPAVDYLTKDYAGFRRLLLDRLALTMPDWAERHVPDLGITLVEILAHVGDRLSYQQDAVAAEAYLDTARLRTSVRRHARLVDYPMHDGCAARSFVCVETETDMEADPAEFAFAVVPPGRLSDAGPVITGDVLWAQAQVCFRPLEDRRIRLRAAHSRIELWAWGNEQCHLPVGATEATLRDGELKEGRAHRALDLHLGDVLILEEERRPATGAPADADPTHRQAVRLTRVTPRIDAVEKVPVVDIAWDPEDALTFPLYLTVRGRTAPLAVARGNAVLVEHGLDNTWGTGATGERGATGASGSAAPVFTAPGHWAGGRPFAPSLPDTGLTWSAPFPDPAHVAAAQARQLTLLPERARDRIRNLLDAENAVGKATGNAGEGSYGSKGESQEGRTDGSDAEAEHRSYGGDEAEAGSVGHGGDTAVGDDERALRTLFGEGTLRAVGFYEDRRRALATLLSRFEHFLDTKLRRLDALVQQARSGYVLPEEDVDGELAQSWGPDAQDVLPDSPLLHGPAARALRTDPRAALPRLLLQPVAPAGGEAPESGKKQGSAADRTPRAAREQAAGSAPWTPCRDLLSCGPRSRHVVADTDDQGIVTLRFGDGRAGCLPVPGTKLRAEYSLGNGRTGNVGPAAINRVAFRTLRPGGITRVRNPLPATGGTDPEPVTDVRRAAPREPFRRLLRAITADDYAALAQQQPGIQRAAAALRWNGSWYEADVALDAQGAADVPRDLLDGVRQALHRYRRIGHDVVTSQAVQVPLDVALTVWVDPHHITGHVKQALLSALRPGPLPGGGRGFFDPDALSFGTPVPASRLIAAIVAVPGVRHAEVTRLRRLHGTGPAIPDDGVLRMRPLEIARLDDDSARPENGLLELTLEGGR</sequence>
<feature type="region of interest" description="Disordered" evidence="1">
    <location>
        <begin position="786"/>
        <end position="805"/>
    </location>
</feature>
<evidence type="ECO:0000256" key="1">
    <source>
        <dbReference type="SAM" id="MobiDB-lite"/>
    </source>
</evidence>
<evidence type="ECO:0000313" key="3">
    <source>
        <dbReference type="Proteomes" id="UP001142374"/>
    </source>
</evidence>
<name>A0A9X2RM57_9ACTN</name>
<proteinExistence type="predicted"/>
<organism evidence="2 3">
    <name type="scientific">Streptomyces telluris</name>
    <dbReference type="NCBI Taxonomy" id="2720021"/>
    <lineage>
        <taxon>Bacteria</taxon>
        <taxon>Bacillati</taxon>
        <taxon>Actinomycetota</taxon>
        <taxon>Actinomycetes</taxon>
        <taxon>Kitasatosporales</taxon>
        <taxon>Streptomycetaceae</taxon>
        <taxon>Streptomyces</taxon>
    </lineage>
</organism>
<dbReference type="AlphaFoldDB" id="A0A9X2RM57"/>
<feature type="region of interest" description="Disordered" evidence="1">
    <location>
        <begin position="510"/>
        <end position="560"/>
    </location>
</feature>
<evidence type="ECO:0000313" key="2">
    <source>
        <dbReference type="EMBL" id="MCQ8771582.1"/>
    </source>
</evidence>
<dbReference type="Proteomes" id="UP001142374">
    <property type="component" value="Unassembled WGS sequence"/>
</dbReference>
<gene>
    <name evidence="2" type="ORF">NQU55_17675</name>
</gene>
<accession>A0A9X2RM57</accession>
<feature type="compositionally biased region" description="Basic and acidic residues" evidence="1">
    <location>
        <begin position="526"/>
        <end position="545"/>
    </location>
</feature>
<feature type="region of interest" description="Disordered" evidence="1">
    <location>
        <begin position="674"/>
        <end position="711"/>
    </location>
</feature>
<protein>
    <submittedName>
        <fullName evidence="2">Baseplate assembly protein</fullName>
    </submittedName>
</protein>